<evidence type="ECO:0000256" key="5">
    <source>
        <dbReference type="ARBA" id="ARBA00023012"/>
    </source>
</evidence>
<dbReference type="AlphaFoldDB" id="A0A369XNW1"/>
<gene>
    <name evidence="7" type="ORF">DVS81_14235</name>
</gene>
<evidence type="ECO:0000256" key="1">
    <source>
        <dbReference type="ARBA" id="ARBA00000085"/>
    </source>
</evidence>
<dbReference type="SUPFAM" id="SSF55874">
    <property type="entry name" value="ATPase domain of HSP90 chaperone/DNA topoisomerase II/histidine kinase"/>
    <property type="match status" value="1"/>
</dbReference>
<accession>A0A369XNW1</accession>
<keyword evidence="3" id="KW-0808">Transferase</keyword>
<keyword evidence="4" id="KW-0418">Kinase</keyword>
<dbReference type="Pfam" id="PF02518">
    <property type="entry name" value="HATPase_c"/>
    <property type="match status" value="1"/>
</dbReference>
<reference evidence="7 8" key="1">
    <citation type="submission" date="2018-05" db="EMBL/GenBank/DDBJ databases">
        <title>Integrated omic analyses show evidence that a Ca. Accumulibacter phosphatis strain performs denitrification under micro-aerobic conditions.</title>
        <authorList>
            <person name="Camejo P.Y."/>
            <person name="Katherine M.D."/>
            <person name="Daniel N.R."/>
        </authorList>
    </citation>
    <scope>NUCLEOTIDE SEQUENCE [LARGE SCALE GENOMIC DNA]</scope>
    <source>
        <strain evidence="7">UW-LDO-IC</strain>
    </source>
</reference>
<comment type="catalytic activity">
    <reaction evidence="1">
        <text>ATP + protein L-histidine = ADP + protein N-phospho-L-histidine.</text>
        <dbReference type="EC" id="2.7.13.3"/>
    </reaction>
</comment>
<sequence>MKLSLKIDGTAAHLSVADNGRGFAPTERSRKRHGIDGMEHRVQAYGGNFVVRSAPGEGTTVSASIPLH</sequence>
<dbReference type="Gene3D" id="3.30.565.10">
    <property type="entry name" value="Histidine kinase-like ATPase, C-terminal domain"/>
    <property type="match status" value="1"/>
</dbReference>
<dbReference type="InterPro" id="IPR036890">
    <property type="entry name" value="HATPase_C_sf"/>
</dbReference>
<evidence type="ECO:0000259" key="6">
    <source>
        <dbReference type="Pfam" id="PF02518"/>
    </source>
</evidence>
<dbReference type="PRINTS" id="PR00344">
    <property type="entry name" value="BCTRLSENSOR"/>
</dbReference>
<comment type="caution">
    <text evidence="7">The sequence shown here is derived from an EMBL/GenBank/DDBJ whole genome shotgun (WGS) entry which is preliminary data.</text>
</comment>
<evidence type="ECO:0000313" key="7">
    <source>
        <dbReference type="EMBL" id="RDE49897.1"/>
    </source>
</evidence>
<protein>
    <recommendedName>
        <fullName evidence="2">histidine kinase</fullName>
        <ecNumber evidence="2">2.7.13.3</ecNumber>
    </recommendedName>
</protein>
<dbReference type="EC" id="2.7.13.3" evidence="2"/>
<dbReference type="PANTHER" id="PTHR24421">
    <property type="entry name" value="NITRATE/NITRITE SENSOR PROTEIN NARX-RELATED"/>
    <property type="match status" value="1"/>
</dbReference>
<dbReference type="EMBL" id="QPGA01000030">
    <property type="protein sequence ID" value="RDE49897.1"/>
    <property type="molecule type" value="Genomic_DNA"/>
</dbReference>
<dbReference type="Proteomes" id="UP000253831">
    <property type="component" value="Unassembled WGS sequence"/>
</dbReference>
<feature type="domain" description="Histidine kinase/HSP90-like ATPase" evidence="6">
    <location>
        <begin position="4"/>
        <end position="67"/>
    </location>
</feature>
<evidence type="ECO:0000256" key="3">
    <source>
        <dbReference type="ARBA" id="ARBA00022679"/>
    </source>
</evidence>
<dbReference type="CDD" id="cd16917">
    <property type="entry name" value="HATPase_UhpB-NarQ-NarX-like"/>
    <property type="match status" value="1"/>
</dbReference>
<dbReference type="InterPro" id="IPR004358">
    <property type="entry name" value="Sig_transdc_His_kin-like_C"/>
</dbReference>
<organism evidence="7 8">
    <name type="scientific">Candidatus Accumulibacter meliphilus</name>
    <dbReference type="NCBI Taxonomy" id="2211374"/>
    <lineage>
        <taxon>Bacteria</taxon>
        <taxon>Pseudomonadati</taxon>
        <taxon>Pseudomonadota</taxon>
        <taxon>Betaproteobacteria</taxon>
        <taxon>Candidatus Accumulibacter</taxon>
    </lineage>
</organism>
<evidence type="ECO:0000256" key="2">
    <source>
        <dbReference type="ARBA" id="ARBA00012438"/>
    </source>
</evidence>
<dbReference type="InterPro" id="IPR050482">
    <property type="entry name" value="Sensor_HK_TwoCompSys"/>
</dbReference>
<dbReference type="InterPro" id="IPR003594">
    <property type="entry name" value="HATPase_dom"/>
</dbReference>
<proteinExistence type="predicted"/>
<name>A0A369XNW1_9PROT</name>
<evidence type="ECO:0000313" key="8">
    <source>
        <dbReference type="Proteomes" id="UP000253831"/>
    </source>
</evidence>
<keyword evidence="5" id="KW-0902">Two-component regulatory system</keyword>
<dbReference type="GO" id="GO:0000160">
    <property type="term" value="P:phosphorelay signal transduction system"/>
    <property type="evidence" value="ECO:0007669"/>
    <property type="project" value="UniProtKB-KW"/>
</dbReference>
<dbReference type="GO" id="GO:0004673">
    <property type="term" value="F:protein histidine kinase activity"/>
    <property type="evidence" value="ECO:0007669"/>
    <property type="project" value="UniProtKB-EC"/>
</dbReference>
<evidence type="ECO:0000256" key="4">
    <source>
        <dbReference type="ARBA" id="ARBA00022777"/>
    </source>
</evidence>